<dbReference type="Gene3D" id="3.40.50.2000">
    <property type="entry name" value="Glycogen Phosphorylase B"/>
    <property type="match status" value="2"/>
</dbReference>
<keyword evidence="3" id="KW-1185">Reference proteome</keyword>
<protein>
    <submittedName>
        <fullName evidence="2">Glycosyltransferase</fullName>
        <ecNumber evidence="2">2.4.-.-</ecNumber>
    </submittedName>
</protein>
<dbReference type="Proteomes" id="UP001203423">
    <property type="component" value="Unassembled WGS sequence"/>
</dbReference>
<reference evidence="2 3" key="1">
    <citation type="submission" date="2022-01" db="EMBL/GenBank/DDBJ databases">
        <title>Whole genome-based taxonomy of the Shewanellaceae.</title>
        <authorList>
            <person name="Martin-Rodriguez A.J."/>
        </authorList>
    </citation>
    <scope>NUCLEOTIDE SEQUENCE [LARGE SCALE GENOMIC DNA]</scope>
    <source>
        <strain evidence="2 3">DSM 17177</strain>
    </source>
</reference>
<evidence type="ECO:0000259" key="1">
    <source>
        <dbReference type="Pfam" id="PF00534"/>
    </source>
</evidence>
<dbReference type="PANTHER" id="PTHR12526">
    <property type="entry name" value="GLYCOSYLTRANSFERASE"/>
    <property type="match status" value="1"/>
</dbReference>
<organism evidence="2 3">
    <name type="scientific">Shewanella surugensis</name>
    <dbReference type="NCBI Taxonomy" id="212020"/>
    <lineage>
        <taxon>Bacteria</taxon>
        <taxon>Pseudomonadati</taxon>
        <taxon>Pseudomonadota</taxon>
        <taxon>Gammaproteobacteria</taxon>
        <taxon>Alteromonadales</taxon>
        <taxon>Shewanellaceae</taxon>
        <taxon>Shewanella</taxon>
    </lineage>
</organism>
<dbReference type="InterPro" id="IPR001296">
    <property type="entry name" value="Glyco_trans_1"/>
</dbReference>
<dbReference type="Pfam" id="PF00534">
    <property type="entry name" value="Glycos_transf_1"/>
    <property type="match status" value="1"/>
</dbReference>
<dbReference type="EC" id="2.4.-.-" evidence="2"/>
<proteinExistence type="predicted"/>
<dbReference type="SUPFAM" id="SSF53756">
    <property type="entry name" value="UDP-Glycosyltransferase/glycogen phosphorylase"/>
    <property type="match status" value="1"/>
</dbReference>
<keyword evidence="2" id="KW-0328">Glycosyltransferase</keyword>
<name>A0ABT0LBZ8_9GAMM</name>
<dbReference type="RefSeq" id="WP_248940462.1">
    <property type="nucleotide sequence ID" value="NZ_JAKIKS010000041.1"/>
</dbReference>
<evidence type="ECO:0000313" key="3">
    <source>
        <dbReference type="Proteomes" id="UP001203423"/>
    </source>
</evidence>
<keyword evidence="2" id="KW-0808">Transferase</keyword>
<accession>A0ABT0LBZ8</accession>
<sequence length="337" mass="38673">MRPKVLHLIDDSHFGGIQSAIQRLSASRLKNDFEFQIQRTNLKERSFGNYQTDILCVHHALSWQSLPKILSLKLRHFRTPLLYQEHHYCDGFMKHQVSNQKRFLLMLKLSYCLMNKVIAVSDHQAQWIIQNNLVNTKKLIMLGQSSNLTPLVSLPVKKAQSNYVFGAYGRLHKQKGFDMLIEAIKLIPHANITLKIVGSGELEYELRKLASPLTNIHFVGFCDDISAFLNECDAIIIPSRWEPFGLIFQEALAAGKPILHSGVDGLLEQSKIIHPQYKEGLFKQSAESIANALLHCIKNPPKILKPEQRNQLLAKWEDTLNQWKSLFRDFINKKNNS</sequence>
<gene>
    <name evidence="2" type="ORF">L2764_11940</name>
</gene>
<comment type="caution">
    <text evidence="2">The sequence shown here is derived from an EMBL/GenBank/DDBJ whole genome shotgun (WGS) entry which is preliminary data.</text>
</comment>
<dbReference type="GO" id="GO:0016757">
    <property type="term" value="F:glycosyltransferase activity"/>
    <property type="evidence" value="ECO:0007669"/>
    <property type="project" value="UniProtKB-KW"/>
</dbReference>
<evidence type="ECO:0000313" key="2">
    <source>
        <dbReference type="EMBL" id="MCL1125165.1"/>
    </source>
</evidence>
<feature type="domain" description="Glycosyl transferase family 1" evidence="1">
    <location>
        <begin position="159"/>
        <end position="302"/>
    </location>
</feature>
<dbReference type="EMBL" id="JAKIKS010000041">
    <property type="protein sequence ID" value="MCL1125165.1"/>
    <property type="molecule type" value="Genomic_DNA"/>
</dbReference>